<evidence type="ECO:0000313" key="7">
    <source>
        <dbReference type="EMBL" id="HHL43075.1"/>
    </source>
</evidence>
<protein>
    <submittedName>
        <fullName evidence="7">TonB family protein</fullName>
    </submittedName>
</protein>
<dbReference type="InterPro" id="IPR006260">
    <property type="entry name" value="TonB/TolA_C"/>
</dbReference>
<keyword evidence="2 5" id="KW-0812">Transmembrane</keyword>
<keyword evidence="4 5" id="KW-0472">Membrane</keyword>
<dbReference type="GO" id="GO:0055085">
    <property type="term" value="P:transmembrane transport"/>
    <property type="evidence" value="ECO:0007669"/>
    <property type="project" value="InterPro"/>
</dbReference>
<proteinExistence type="predicted"/>
<dbReference type="GO" id="GO:0016020">
    <property type="term" value="C:membrane"/>
    <property type="evidence" value="ECO:0007669"/>
    <property type="project" value="UniProtKB-SubCell"/>
</dbReference>
<dbReference type="EMBL" id="DRMJ01000286">
    <property type="protein sequence ID" value="HHL43075.1"/>
    <property type="molecule type" value="Genomic_DNA"/>
</dbReference>
<dbReference type="InterPro" id="IPR037682">
    <property type="entry name" value="TonB_C"/>
</dbReference>
<organism evidence="7">
    <name type="scientific">Hellea balneolensis</name>
    <dbReference type="NCBI Taxonomy" id="287478"/>
    <lineage>
        <taxon>Bacteria</taxon>
        <taxon>Pseudomonadati</taxon>
        <taxon>Pseudomonadota</taxon>
        <taxon>Alphaproteobacteria</taxon>
        <taxon>Maricaulales</taxon>
        <taxon>Robiginitomaculaceae</taxon>
        <taxon>Hellea</taxon>
    </lineage>
</organism>
<dbReference type="Gene3D" id="3.30.1150.10">
    <property type="match status" value="1"/>
</dbReference>
<comment type="caution">
    <text evidence="7">The sequence shown here is derived from an EMBL/GenBank/DDBJ whole genome shotgun (WGS) entry which is preliminary data.</text>
</comment>
<dbReference type="PROSITE" id="PS52015">
    <property type="entry name" value="TONB_CTD"/>
    <property type="match status" value="1"/>
</dbReference>
<sequence>MTVLNTDEDEFELENAGGRTRWALTLGLAAGLSLILLAFLLTRLGLHTVSGNHIVRETPRSAYLDIMSETNTGLRLARLVDYRKTYPNSRYSQYVNAQYAALKVFEERDWATYTRVRFDPQTDQDMINRALKSYVQHWGVYQRQAQITHLNSEQIGDDKISFAAPRSKYAQADTGVQEVPANLLVGDTVGRGQRVAMVRSVPARTQRPSVSHKLRVKYAPKPRYPSKARRKHIPAMVTLSLDIDAAGRVARAHVVEVRADKYHKKFARAARYAARRSRFYPRTVSGRPVAVSGYKRTYKFEIPQ</sequence>
<feature type="transmembrane region" description="Helical" evidence="5">
    <location>
        <begin position="20"/>
        <end position="41"/>
    </location>
</feature>
<feature type="domain" description="TonB C-terminal" evidence="6">
    <location>
        <begin position="209"/>
        <end position="304"/>
    </location>
</feature>
<evidence type="ECO:0000259" key="6">
    <source>
        <dbReference type="PROSITE" id="PS52015"/>
    </source>
</evidence>
<reference evidence="7" key="1">
    <citation type="journal article" date="2020" name="mSystems">
        <title>Genome- and Community-Level Interaction Insights into Carbon Utilization and Element Cycling Functions of Hydrothermarchaeota in Hydrothermal Sediment.</title>
        <authorList>
            <person name="Zhou Z."/>
            <person name="Liu Y."/>
            <person name="Xu W."/>
            <person name="Pan J."/>
            <person name="Luo Z.H."/>
            <person name="Li M."/>
        </authorList>
    </citation>
    <scope>NUCLEOTIDE SEQUENCE [LARGE SCALE GENOMIC DNA]</scope>
    <source>
        <strain evidence="7">HyVt-485</strain>
    </source>
</reference>
<dbReference type="Proteomes" id="UP000885830">
    <property type="component" value="Unassembled WGS sequence"/>
</dbReference>
<keyword evidence="3 5" id="KW-1133">Transmembrane helix</keyword>
<comment type="subcellular location">
    <subcellularLocation>
        <location evidence="1">Membrane</location>
        <topology evidence="1">Single-pass membrane protein</topology>
    </subcellularLocation>
</comment>
<evidence type="ECO:0000256" key="2">
    <source>
        <dbReference type="ARBA" id="ARBA00022692"/>
    </source>
</evidence>
<accession>A0A7C5M3C6</accession>
<evidence type="ECO:0000256" key="3">
    <source>
        <dbReference type="ARBA" id="ARBA00022989"/>
    </source>
</evidence>
<name>A0A7C5M3C6_9PROT</name>
<evidence type="ECO:0000256" key="4">
    <source>
        <dbReference type="ARBA" id="ARBA00023136"/>
    </source>
</evidence>
<dbReference type="Pfam" id="PF03544">
    <property type="entry name" value="TonB_C"/>
    <property type="match status" value="1"/>
</dbReference>
<gene>
    <name evidence="7" type="ORF">ENJ42_05610</name>
</gene>
<dbReference type="SUPFAM" id="SSF74653">
    <property type="entry name" value="TolA/TonB C-terminal domain"/>
    <property type="match status" value="1"/>
</dbReference>
<dbReference type="AlphaFoldDB" id="A0A7C5M3C6"/>
<evidence type="ECO:0000256" key="1">
    <source>
        <dbReference type="ARBA" id="ARBA00004167"/>
    </source>
</evidence>
<evidence type="ECO:0000256" key="5">
    <source>
        <dbReference type="SAM" id="Phobius"/>
    </source>
</evidence>
<dbReference type="NCBIfam" id="TIGR01352">
    <property type="entry name" value="tonB_Cterm"/>
    <property type="match status" value="1"/>
</dbReference>